<gene>
    <name evidence="3" type="ORF">MARGE09_P2074</name>
</gene>
<evidence type="ECO:0000313" key="4">
    <source>
        <dbReference type="Proteomes" id="UP001320119"/>
    </source>
</evidence>
<dbReference type="SUPFAM" id="SSF51261">
    <property type="entry name" value="Duplicated hybrid motif"/>
    <property type="match status" value="1"/>
</dbReference>
<accession>A0AAN1WHT7</accession>
<dbReference type="PANTHER" id="PTHR21666:SF270">
    <property type="entry name" value="MUREIN HYDROLASE ACTIVATOR ENVC"/>
    <property type="match status" value="1"/>
</dbReference>
<dbReference type="InterPro" id="IPR011055">
    <property type="entry name" value="Dup_hybrid_motif"/>
</dbReference>
<evidence type="ECO:0000259" key="2">
    <source>
        <dbReference type="Pfam" id="PF01551"/>
    </source>
</evidence>
<keyword evidence="3" id="KW-0378">Hydrolase</keyword>
<dbReference type="GO" id="GO:0004222">
    <property type="term" value="F:metalloendopeptidase activity"/>
    <property type="evidence" value="ECO:0007669"/>
    <property type="project" value="TreeGrafter"/>
</dbReference>
<name>A0AAN1WHT7_9GAMM</name>
<feature type="coiled-coil region" evidence="1">
    <location>
        <begin position="202"/>
        <end position="239"/>
    </location>
</feature>
<dbReference type="PANTHER" id="PTHR21666">
    <property type="entry name" value="PEPTIDASE-RELATED"/>
    <property type="match status" value="1"/>
</dbReference>
<reference evidence="3 4" key="1">
    <citation type="journal article" date="2022" name="IScience">
        <title>An ultrasensitive nanofiber-based assay for enzymatic hydrolysis and deep-sea microbial degradation of cellulose.</title>
        <authorList>
            <person name="Tsudome M."/>
            <person name="Tachioka M."/>
            <person name="Miyazaki M."/>
            <person name="Uchimura K."/>
            <person name="Tsuda M."/>
            <person name="Takaki Y."/>
            <person name="Deguchi S."/>
        </authorList>
    </citation>
    <scope>NUCLEOTIDE SEQUENCE [LARGE SCALE GENOMIC DNA]</scope>
    <source>
        <strain evidence="3 4">GE09</strain>
    </source>
</reference>
<feature type="domain" description="M23ase beta-sheet core" evidence="2">
    <location>
        <begin position="296"/>
        <end position="389"/>
    </location>
</feature>
<dbReference type="KEGG" id="marq:MARGE09_P2074"/>
<evidence type="ECO:0000313" key="3">
    <source>
        <dbReference type="EMBL" id="BCD97873.1"/>
    </source>
</evidence>
<dbReference type="Gene3D" id="6.10.250.3150">
    <property type="match status" value="1"/>
</dbReference>
<dbReference type="FunFam" id="2.70.70.10:FF:000003">
    <property type="entry name" value="Murein hydrolase activator EnvC"/>
    <property type="match status" value="1"/>
</dbReference>
<proteinExistence type="predicted"/>
<organism evidence="3 4">
    <name type="scientific">Marinagarivorans cellulosilyticus</name>
    <dbReference type="NCBI Taxonomy" id="2721545"/>
    <lineage>
        <taxon>Bacteria</taxon>
        <taxon>Pseudomonadati</taxon>
        <taxon>Pseudomonadota</taxon>
        <taxon>Gammaproteobacteria</taxon>
        <taxon>Cellvibrionales</taxon>
        <taxon>Cellvibrionaceae</taxon>
        <taxon>Marinagarivorans</taxon>
    </lineage>
</organism>
<keyword evidence="1" id="KW-0175">Coiled coil</keyword>
<protein>
    <submittedName>
        <fullName evidence="3">Murein hydrolase activator</fullName>
    </submittedName>
</protein>
<feature type="coiled-coil region" evidence="1">
    <location>
        <begin position="47"/>
        <end position="123"/>
    </location>
</feature>
<dbReference type="CDD" id="cd12797">
    <property type="entry name" value="M23_peptidase"/>
    <property type="match status" value="1"/>
</dbReference>
<dbReference type="InterPro" id="IPR016047">
    <property type="entry name" value="M23ase_b-sheet_dom"/>
</dbReference>
<dbReference type="EMBL" id="AP023086">
    <property type="protein sequence ID" value="BCD97873.1"/>
    <property type="molecule type" value="Genomic_DNA"/>
</dbReference>
<dbReference type="AlphaFoldDB" id="A0AAN1WHT7"/>
<sequence>MRLHSPHALVIWRFKARACTRILLAITLAVITPSLLAQDKDPRQAKLDELRAVINQLKGELDGVKDERDDLLKNLEKSESKIGELNKKAKELEQKIDNNQVQLLDLRREKEALASVKKQQQRQVTEQVNTAYRLGQQSHLKLLLNQRDAALVARNLKYFDYIAAARAEQIAAANHTIERLSRIEPEMAAEQTKLARNSKSLREQQQALKAQFKERKQTLKKLEQTIATKDQQLKASEKDQKRLQNLIERVVRVAGDIDAPVNTQKITSLKGQLPWPTKGPVRHSYNSQRVSGKVRWQGMLIGAPADSPVKAVHHGRVVFADYLRGHGLLVIVDHGHGMLSLYAHNKTLYKTLGEWVNAGEIIAAVGNSGGQAQAGLYFELRKNGTPTNPHHWLKKSA</sequence>
<keyword evidence="4" id="KW-1185">Reference proteome</keyword>
<dbReference type="RefSeq" id="WP_236981838.1">
    <property type="nucleotide sequence ID" value="NZ_AP023086.1"/>
</dbReference>
<dbReference type="Pfam" id="PF01551">
    <property type="entry name" value="Peptidase_M23"/>
    <property type="match status" value="1"/>
</dbReference>
<evidence type="ECO:0000256" key="1">
    <source>
        <dbReference type="SAM" id="Coils"/>
    </source>
</evidence>
<dbReference type="Gene3D" id="2.70.70.10">
    <property type="entry name" value="Glucose Permease (Domain IIA)"/>
    <property type="match status" value="1"/>
</dbReference>
<dbReference type="InterPro" id="IPR050570">
    <property type="entry name" value="Cell_wall_metabolism_enzyme"/>
</dbReference>
<dbReference type="Proteomes" id="UP001320119">
    <property type="component" value="Chromosome"/>
</dbReference>